<reference evidence="3" key="1">
    <citation type="submission" date="2018-02" db="EMBL/GenBank/DDBJ databases">
        <authorList>
            <person name="Cohen D.B."/>
            <person name="Kent A.D."/>
        </authorList>
    </citation>
    <scope>NUCLEOTIDE SEQUENCE</scope>
</reference>
<protein>
    <submittedName>
        <fullName evidence="3">Uncharacterized protein</fullName>
    </submittedName>
</protein>
<feature type="compositionally biased region" description="Basic and acidic residues" evidence="2">
    <location>
        <begin position="371"/>
        <end position="384"/>
    </location>
</feature>
<gene>
    <name evidence="3" type="ORF">FSB_LOCUS61778</name>
</gene>
<name>A0A2N9J972_FAGSY</name>
<dbReference type="AlphaFoldDB" id="A0A2N9J972"/>
<feature type="coiled-coil region" evidence="1">
    <location>
        <begin position="454"/>
        <end position="488"/>
    </location>
</feature>
<evidence type="ECO:0000256" key="2">
    <source>
        <dbReference type="SAM" id="MobiDB-lite"/>
    </source>
</evidence>
<dbReference type="EMBL" id="OIVN01006479">
    <property type="protein sequence ID" value="SPD33896.1"/>
    <property type="molecule type" value="Genomic_DNA"/>
</dbReference>
<feature type="region of interest" description="Disordered" evidence="2">
    <location>
        <begin position="564"/>
        <end position="583"/>
    </location>
</feature>
<sequence>MPPTPYHRHRVTMCGVLSWSGGFQVTLRVPQEVETSFNEESSFQAASDMRRYATGRRARDVVSTGPPLIEGFVSPDSVLHRLSEELYSVIYPSISTWEAIRGRMTANEAEWSLPLSEELQKGLSDKSAGRVAREVSSEATLSTSGSRQLPRVDRSWKALSFFSKIRQDDIDRIRHRYQIPDDVVLRILDPNERACCPKYEGDVAFYEADLRADLRFPVQPFVRELLDFLSLAPGQVNSNGWVVQGLPSSDRIWKDGYFFVCGDNWEKLPQEDPRDFVGVRRSLGTPSSSALDRPLLNSVWQERILRILDIEDRRYNIFIEPDLLATFSRIRPQFFSQGFGVDTMKLNKNRLKQLAQSGEVAAAPVSLKRKKPDEGSSKRVEEAPSRPSVLTTVPPSSRLPSLPSRRAKGAISSRDTDEYAVAHTEDLSYLMVHSLMREDLAALQAKSMADEAEMKNTKRAVMELTRERNDALAKVEKLKKELKARDDDVKAAVDAKDKAVADLKHLVSQIEGAKEAAVSEFRASEVFEDINTRYFLFGFEAFRKQAVQRFPGLDFSALQPYDDEDSVVDVSQDQAGDEDVSSK</sequence>
<feature type="compositionally biased region" description="Low complexity" evidence="2">
    <location>
        <begin position="394"/>
        <end position="404"/>
    </location>
</feature>
<organism evidence="3">
    <name type="scientific">Fagus sylvatica</name>
    <name type="common">Beechnut</name>
    <dbReference type="NCBI Taxonomy" id="28930"/>
    <lineage>
        <taxon>Eukaryota</taxon>
        <taxon>Viridiplantae</taxon>
        <taxon>Streptophyta</taxon>
        <taxon>Embryophyta</taxon>
        <taxon>Tracheophyta</taxon>
        <taxon>Spermatophyta</taxon>
        <taxon>Magnoliopsida</taxon>
        <taxon>eudicotyledons</taxon>
        <taxon>Gunneridae</taxon>
        <taxon>Pentapetalae</taxon>
        <taxon>rosids</taxon>
        <taxon>fabids</taxon>
        <taxon>Fagales</taxon>
        <taxon>Fagaceae</taxon>
        <taxon>Fagus</taxon>
    </lineage>
</organism>
<evidence type="ECO:0000313" key="3">
    <source>
        <dbReference type="EMBL" id="SPD33896.1"/>
    </source>
</evidence>
<dbReference type="PANTHER" id="PTHR31099">
    <property type="entry name" value="OS06G0165300 PROTEIN"/>
    <property type="match status" value="1"/>
</dbReference>
<keyword evidence="1" id="KW-0175">Coiled coil</keyword>
<evidence type="ECO:0000256" key="1">
    <source>
        <dbReference type="SAM" id="Coils"/>
    </source>
</evidence>
<feature type="region of interest" description="Disordered" evidence="2">
    <location>
        <begin position="362"/>
        <end position="411"/>
    </location>
</feature>
<proteinExistence type="predicted"/>
<accession>A0A2N9J972</accession>
<dbReference type="PANTHER" id="PTHR31099:SF28">
    <property type="entry name" value="F5J5.12"/>
    <property type="match status" value="1"/>
</dbReference>